<keyword evidence="1" id="KW-0175">Coiled coil</keyword>
<protein>
    <submittedName>
        <fullName evidence="2">Uncharacterized protein</fullName>
    </submittedName>
</protein>
<comment type="caution">
    <text evidence="2">The sequence shown here is derived from an EMBL/GenBank/DDBJ whole genome shotgun (WGS) entry which is preliminary data.</text>
</comment>
<organism evidence="2 3">
    <name type="scientific">Lysinibacillus tabacifolii</name>
    <dbReference type="NCBI Taxonomy" id="1173107"/>
    <lineage>
        <taxon>Bacteria</taxon>
        <taxon>Bacillati</taxon>
        <taxon>Bacillota</taxon>
        <taxon>Bacilli</taxon>
        <taxon>Bacillales</taxon>
        <taxon>Bacillaceae</taxon>
        <taxon>Lysinibacillus</taxon>
    </lineage>
</organism>
<dbReference type="Proteomes" id="UP000308330">
    <property type="component" value="Unassembled WGS sequence"/>
</dbReference>
<feature type="coiled-coil region" evidence="1">
    <location>
        <begin position="23"/>
        <end position="71"/>
    </location>
</feature>
<dbReference type="RefSeq" id="WP_108029900.1">
    <property type="nucleotide sequence ID" value="NZ_PYUE01000002.1"/>
</dbReference>
<evidence type="ECO:0000256" key="1">
    <source>
        <dbReference type="SAM" id="Coils"/>
    </source>
</evidence>
<proteinExistence type="predicted"/>
<keyword evidence="3" id="KW-1185">Reference proteome</keyword>
<reference evidence="2 3" key="1">
    <citation type="submission" date="2019-04" db="EMBL/GenBank/DDBJ databases">
        <title>Lysinibacillus genome sequencing.</title>
        <authorList>
            <person name="Dunlap C."/>
        </authorList>
    </citation>
    <scope>NUCLEOTIDE SEQUENCE [LARGE SCALE GENOMIC DNA]</scope>
    <source>
        <strain evidence="2 3">KCTC 33042</strain>
    </source>
</reference>
<name>A0ABY2T223_9BACI</name>
<dbReference type="EMBL" id="SZPT01000001">
    <property type="protein sequence ID" value="TKI49871.1"/>
    <property type="molecule type" value="Genomic_DNA"/>
</dbReference>
<evidence type="ECO:0000313" key="3">
    <source>
        <dbReference type="Proteomes" id="UP000308330"/>
    </source>
</evidence>
<sequence>MPFQYKVRNSDSTFGDMKKFGVEETSEEKATRLEQENQLLLNSMMEMSSYMANQEQRIAGQENAIMELSTLIAALPGGESNV</sequence>
<gene>
    <name evidence="2" type="ORF">FC748_01210</name>
</gene>
<evidence type="ECO:0000313" key="2">
    <source>
        <dbReference type="EMBL" id="TKI49871.1"/>
    </source>
</evidence>
<accession>A0ABY2T223</accession>